<dbReference type="InterPro" id="IPR042086">
    <property type="entry name" value="MeTrfase_capping"/>
</dbReference>
<dbReference type="AlphaFoldDB" id="A0AAV5K2H8"/>
<dbReference type="GO" id="GO:0032259">
    <property type="term" value="P:methylation"/>
    <property type="evidence" value="ECO:0007669"/>
    <property type="project" value="UniProtKB-KW"/>
</dbReference>
<comment type="caution">
    <text evidence="5">The sequence shown here is derived from an EMBL/GenBank/DDBJ whole genome shotgun (WGS) entry which is preliminary data.</text>
</comment>
<sequence>MIPGGHMVITTMGSIKSEDPLSIWEFVGLKLNDMVSEGLIEEAKLDTFNMPYYAPTTEEVKKVVEAEGSFTLTRLETFNMDWDSYIKKANSSLGKQERAVIIATDIRAVGEAILASHFGKSIMDELFRRFKDDVLDYMETNKCQFINVVVSLTKNH</sequence>
<evidence type="ECO:0000256" key="2">
    <source>
        <dbReference type="ARBA" id="ARBA00022679"/>
    </source>
</evidence>
<keyword evidence="3" id="KW-0479">Metal-binding</keyword>
<accession>A0AAV5K2H8</accession>
<gene>
    <name evidence="5" type="ORF">SLEP1_g31137</name>
</gene>
<keyword evidence="2" id="KW-0808">Transferase</keyword>
<evidence type="ECO:0000256" key="4">
    <source>
        <dbReference type="ARBA" id="ARBA00022842"/>
    </source>
</evidence>
<dbReference type="InterPro" id="IPR005299">
    <property type="entry name" value="MeTrfase_7"/>
</dbReference>
<keyword evidence="4" id="KW-0460">Magnesium</keyword>
<dbReference type="GO" id="GO:0008168">
    <property type="term" value="F:methyltransferase activity"/>
    <property type="evidence" value="ECO:0007669"/>
    <property type="project" value="UniProtKB-KW"/>
</dbReference>
<protein>
    <submittedName>
        <fullName evidence="5">Uncharacterized protein</fullName>
    </submittedName>
</protein>
<organism evidence="5 6">
    <name type="scientific">Rubroshorea leprosula</name>
    <dbReference type="NCBI Taxonomy" id="152421"/>
    <lineage>
        <taxon>Eukaryota</taxon>
        <taxon>Viridiplantae</taxon>
        <taxon>Streptophyta</taxon>
        <taxon>Embryophyta</taxon>
        <taxon>Tracheophyta</taxon>
        <taxon>Spermatophyta</taxon>
        <taxon>Magnoliopsida</taxon>
        <taxon>eudicotyledons</taxon>
        <taxon>Gunneridae</taxon>
        <taxon>Pentapetalae</taxon>
        <taxon>rosids</taxon>
        <taxon>malvids</taxon>
        <taxon>Malvales</taxon>
        <taxon>Dipterocarpaceae</taxon>
        <taxon>Rubroshorea</taxon>
    </lineage>
</organism>
<keyword evidence="1" id="KW-0489">Methyltransferase</keyword>
<dbReference type="Proteomes" id="UP001054252">
    <property type="component" value="Unassembled WGS sequence"/>
</dbReference>
<dbReference type="EMBL" id="BPVZ01000056">
    <property type="protein sequence ID" value="GKV21129.1"/>
    <property type="molecule type" value="Genomic_DNA"/>
</dbReference>
<dbReference type="Gene3D" id="1.10.1200.270">
    <property type="entry name" value="Methyltransferase, alpha-helical capping domain"/>
    <property type="match status" value="2"/>
</dbReference>
<dbReference type="SUPFAM" id="SSF53335">
    <property type="entry name" value="S-adenosyl-L-methionine-dependent methyltransferases"/>
    <property type="match status" value="1"/>
</dbReference>
<name>A0AAV5K2H8_9ROSI</name>
<dbReference type="GO" id="GO:0046872">
    <property type="term" value="F:metal ion binding"/>
    <property type="evidence" value="ECO:0007669"/>
    <property type="project" value="UniProtKB-KW"/>
</dbReference>
<proteinExistence type="predicted"/>
<keyword evidence="6" id="KW-1185">Reference proteome</keyword>
<evidence type="ECO:0000313" key="5">
    <source>
        <dbReference type="EMBL" id="GKV21129.1"/>
    </source>
</evidence>
<dbReference type="InterPro" id="IPR029063">
    <property type="entry name" value="SAM-dependent_MTases_sf"/>
</dbReference>
<evidence type="ECO:0000313" key="6">
    <source>
        <dbReference type="Proteomes" id="UP001054252"/>
    </source>
</evidence>
<evidence type="ECO:0000256" key="1">
    <source>
        <dbReference type="ARBA" id="ARBA00022603"/>
    </source>
</evidence>
<reference evidence="5 6" key="1">
    <citation type="journal article" date="2021" name="Commun. Biol.">
        <title>The genome of Shorea leprosula (Dipterocarpaceae) highlights the ecological relevance of drought in aseasonal tropical rainforests.</title>
        <authorList>
            <person name="Ng K.K.S."/>
            <person name="Kobayashi M.J."/>
            <person name="Fawcett J.A."/>
            <person name="Hatakeyama M."/>
            <person name="Paape T."/>
            <person name="Ng C.H."/>
            <person name="Ang C.C."/>
            <person name="Tnah L.H."/>
            <person name="Lee C.T."/>
            <person name="Nishiyama T."/>
            <person name="Sese J."/>
            <person name="O'Brien M.J."/>
            <person name="Copetti D."/>
            <person name="Mohd Noor M.I."/>
            <person name="Ong R.C."/>
            <person name="Putra M."/>
            <person name="Sireger I.Z."/>
            <person name="Indrioko S."/>
            <person name="Kosugi Y."/>
            <person name="Izuno A."/>
            <person name="Isagi Y."/>
            <person name="Lee S.L."/>
            <person name="Shimizu K.K."/>
        </authorList>
    </citation>
    <scope>NUCLEOTIDE SEQUENCE [LARGE SCALE GENOMIC DNA]</scope>
    <source>
        <strain evidence="5">214</strain>
    </source>
</reference>
<evidence type="ECO:0000256" key="3">
    <source>
        <dbReference type="ARBA" id="ARBA00022723"/>
    </source>
</evidence>
<dbReference type="Pfam" id="PF03492">
    <property type="entry name" value="Methyltransf_7"/>
    <property type="match status" value="1"/>
</dbReference>
<dbReference type="PANTHER" id="PTHR31009">
    <property type="entry name" value="S-ADENOSYL-L-METHIONINE:CARBOXYL METHYLTRANSFERASE FAMILY PROTEIN"/>
    <property type="match status" value="1"/>
</dbReference>